<organism evidence="2 3">
    <name type="scientific">Oedothorax gibbosus</name>
    <dbReference type="NCBI Taxonomy" id="931172"/>
    <lineage>
        <taxon>Eukaryota</taxon>
        <taxon>Metazoa</taxon>
        <taxon>Ecdysozoa</taxon>
        <taxon>Arthropoda</taxon>
        <taxon>Chelicerata</taxon>
        <taxon>Arachnida</taxon>
        <taxon>Araneae</taxon>
        <taxon>Araneomorphae</taxon>
        <taxon>Entelegynae</taxon>
        <taxon>Araneoidea</taxon>
        <taxon>Linyphiidae</taxon>
        <taxon>Erigoninae</taxon>
        <taxon>Oedothorax</taxon>
    </lineage>
</organism>
<evidence type="ECO:0000256" key="1">
    <source>
        <dbReference type="SAM" id="MobiDB-lite"/>
    </source>
</evidence>
<gene>
    <name evidence="2" type="ORF">JTE90_019044</name>
</gene>
<dbReference type="AlphaFoldDB" id="A0AAV6UYM6"/>
<feature type="compositionally biased region" description="Polar residues" evidence="1">
    <location>
        <begin position="1"/>
        <end position="26"/>
    </location>
</feature>
<dbReference type="Proteomes" id="UP000827092">
    <property type="component" value="Unassembled WGS sequence"/>
</dbReference>
<proteinExistence type="predicted"/>
<feature type="region of interest" description="Disordered" evidence="1">
    <location>
        <begin position="1"/>
        <end position="33"/>
    </location>
</feature>
<sequence>MPRQNNTTLSLILTQPNPGSPGQTKLDTPKPFSTMDRTCRWPFADTLTTTPKGTKGWSCTTGPLQYRLVFDMALPVS</sequence>
<protein>
    <submittedName>
        <fullName evidence="2">Uncharacterized protein</fullName>
    </submittedName>
</protein>
<reference evidence="2 3" key="1">
    <citation type="journal article" date="2022" name="Nat. Ecol. Evol.">
        <title>A masculinizing supergene underlies an exaggerated male reproductive morph in a spider.</title>
        <authorList>
            <person name="Hendrickx F."/>
            <person name="De Corte Z."/>
            <person name="Sonet G."/>
            <person name="Van Belleghem S.M."/>
            <person name="Kostlbacher S."/>
            <person name="Vangestel C."/>
        </authorList>
    </citation>
    <scope>NUCLEOTIDE SEQUENCE [LARGE SCALE GENOMIC DNA]</scope>
    <source>
        <strain evidence="2">W744_W776</strain>
    </source>
</reference>
<dbReference type="EMBL" id="JAFNEN010000218">
    <property type="protein sequence ID" value="KAG8189284.1"/>
    <property type="molecule type" value="Genomic_DNA"/>
</dbReference>
<evidence type="ECO:0000313" key="3">
    <source>
        <dbReference type="Proteomes" id="UP000827092"/>
    </source>
</evidence>
<keyword evidence="3" id="KW-1185">Reference proteome</keyword>
<name>A0AAV6UYM6_9ARAC</name>
<evidence type="ECO:0000313" key="2">
    <source>
        <dbReference type="EMBL" id="KAG8189284.1"/>
    </source>
</evidence>
<comment type="caution">
    <text evidence="2">The sequence shown here is derived from an EMBL/GenBank/DDBJ whole genome shotgun (WGS) entry which is preliminary data.</text>
</comment>
<accession>A0AAV6UYM6</accession>